<name>A0A1T4NE50_9FUSO</name>
<dbReference type="Proteomes" id="UP000191153">
    <property type="component" value="Unassembled WGS sequence"/>
</dbReference>
<dbReference type="Pfam" id="PF21205">
    <property type="entry name" value="Rep3_C"/>
    <property type="match status" value="1"/>
</dbReference>
<accession>A0A1T4NE50</accession>
<evidence type="ECO:0000313" key="2">
    <source>
        <dbReference type="Proteomes" id="UP000191153"/>
    </source>
</evidence>
<organism evidence="1 2">
    <name type="scientific">Cetobacterium ceti</name>
    <dbReference type="NCBI Taxonomy" id="180163"/>
    <lineage>
        <taxon>Bacteria</taxon>
        <taxon>Fusobacteriati</taxon>
        <taxon>Fusobacteriota</taxon>
        <taxon>Fusobacteriia</taxon>
        <taxon>Fusobacteriales</taxon>
        <taxon>Fusobacteriaceae</taxon>
        <taxon>Cetobacterium</taxon>
    </lineage>
</organism>
<reference evidence="1 2" key="1">
    <citation type="submission" date="2017-02" db="EMBL/GenBank/DDBJ databases">
        <authorList>
            <person name="Peterson S.W."/>
        </authorList>
    </citation>
    <scope>NUCLEOTIDE SEQUENCE [LARGE SCALE GENOMIC DNA]</scope>
    <source>
        <strain evidence="1 2">ATCC 700028</strain>
    </source>
</reference>
<sequence length="379" mass="45201">MENFKFDIEKNDITIIPEKKITKKEKSFLESIENSKIKNKDTVVEYTLDEIYGIIGSKEDLEGFLEKFVKKRINITVFENNKEVYFASFPFVDFYIKVENNYKFYLSKAIEFIKEKNIFGEINILSTVLFKEKGSNSIYLEILKNKSKGSFIKEIDIFKKMIGIDIDNYERFYDFEKAVIKPIIEDINKLTDYSIQYEKIKKSAGITSKIKELKFTFYHKKFNNISLETDKLVNKLINKVTSFVSVTKLIEKSIINNGFEYVKNNLEYILENHSSPLDEHIKKGLEEDLYNKSKMKNENYLLVQEISDKFSHLFIFESRIYKELLKCKFYYNYHFLKILHKLKADEILKYKDENFKIEALYHSETKEGIIKIYKKQDEK</sequence>
<dbReference type="Gene3D" id="1.10.10.10">
    <property type="entry name" value="Winged helix-like DNA-binding domain superfamily/Winged helix DNA-binding domain"/>
    <property type="match status" value="1"/>
</dbReference>
<keyword evidence="2" id="KW-1185">Reference proteome</keyword>
<dbReference type="InterPro" id="IPR036390">
    <property type="entry name" value="WH_DNA-bd_sf"/>
</dbReference>
<evidence type="ECO:0000313" key="1">
    <source>
        <dbReference type="EMBL" id="SJZ77504.1"/>
    </source>
</evidence>
<proteinExistence type="predicted"/>
<dbReference type="RefSeq" id="WP_078694004.1">
    <property type="nucleotide sequence ID" value="NZ_FUWX01000010.1"/>
</dbReference>
<dbReference type="STRING" id="180163.SAMN02745174_01518"/>
<dbReference type="SUPFAM" id="SSF46785">
    <property type="entry name" value="Winged helix' DNA-binding domain"/>
    <property type="match status" value="1"/>
</dbReference>
<protein>
    <submittedName>
        <fullName evidence="1">Initiator Replication protein</fullName>
    </submittedName>
</protein>
<dbReference type="OrthoDB" id="80084at2"/>
<dbReference type="InterPro" id="IPR036388">
    <property type="entry name" value="WH-like_DNA-bd_sf"/>
</dbReference>
<dbReference type="AlphaFoldDB" id="A0A1T4NE50"/>
<dbReference type="EMBL" id="FUWX01000010">
    <property type="protein sequence ID" value="SJZ77504.1"/>
    <property type="molecule type" value="Genomic_DNA"/>
</dbReference>
<gene>
    <name evidence="1" type="ORF">SAMN02745174_01518</name>
</gene>